<dbReference type="GO" id="GO:0005524">
    <property type="term" value="F:ATP binding"/>
    <property type="evidence" value="ECO:0007669"/>
    <property type="project" value="UniProtKB-KW"/>
</dbReference>
<gene>
    <name evidence="4" type="ORF">ASJ80_12535</name>
</gene>
<reference evidence="4 5" key="1">
    <citation type="journal article" date="2017" name="BMC Genomics">
        <title>Genomic analysis of methanogenic archaea reveals a shift towards energy conservation.</title>
        <authorList>
            <person name="Gilmore S.P."/>
            <person name="Henske J.K."/>
            <person name="Sexton J.A."/>
            <person name="Solomon K.V."/>
            <person name="Seppala S."/>
            <person name="Yoo J.I."/>
            <person name="Huyett L.M."/>
            <person name="Pressman A."/>
            <person name="Cogan J.Z."/>
            <person name="Kivenson V."/>
            <person name="Peng X."/>
            <person name="Tan Y."/>
            <person name="Valentine D.L."/>
            <person name="O'Malley M.A."/>
        </authorList>
    </citation>
    <scope>NUCLEOTIDE SEQUENCE [LARGE SCALE GENOMIC DNA]</scope>
    <source>
        <strain evidence="4 5">M.o.H.</strain>
    </source>
</reference>
<name>A0A2A2H6L9_METBR</name>
<keyword evidence="5" id="KW-1185">Reference proteome</keyword>
<dbReference type="EMBL" id="LMVM01000012">
    <property type="protein sequence ID" value="PAV05111.1"/>
    <property type="molecule type" value="Genomic_DNA"/>
</dbReference>
<evidence type="ECO:0000313" key="4">
    <source>
        <dbReference type="EMBL" id="PAV05111.1"/>
    </source>
</evidence>
<protein>
    <submittedName>
        <fullName evidence="4">ATP-binding protein</fullName>
    </submittedName>
</protein>
<dbReference type="InterPro" id="IPR012976">
    <property type="entry name" value="NOSIC"/>
</dbReference>
<sequence length="403" mass="46009">MKCYLTSCFVGFIILDEDFNLMDYELFPKRDLIKRQIEVSSGNLTREEEAILKRNVKNCDSIIIETNLNISNYNNLKGASKFKFETPSDGGKFLRSNMGLILKETGFIDSEDDLNQVLHSVSLELTNYKLKEASKARDMFLIQAINAIDEIDEATGKLIERIREWHVLNFPELDKIKNNEKYVKLIAEYGDRNTIIENELLDEIKISIQSTGTEMEGPDLEVLQGFAGSVKSLQDTKKSLTDYVDQKMSEIAPNLSNLIGSSLGAKLIAHIGGIEKLALLPSSTIQIMGAEKALFRHKKTGERPPKHGLIYQHPEIRSARWWLKGKIARALAAKISIAVRKDVYSGELDPVLKENFEKKLESIKKEHPFPPRPSKSKEDKKKDKGKKKKKKREKYKKKVKDYY</sequence>
<dbReference type="GO" id="GO:0031428">
    <property type="term" value="C:box C/D methylation guide snoRNP complex"/>
    <property type="evidence" value="ECO:0007669"/>
    <property type="project" value="InterPro"/>
</dbReference>
<evidence type="ECO:0000259" key="3">
    <source>
        <dbReference type="PROSITE" id="PS51358"/>
    </source>
</evidence>
<evidence type="ECO:0000256" key="1">
    <source>
        <dbReference type="ARBA" id="ARBA00009211"/>
    </source>
</evidence>
<comment type="similarity">
    <text evidence="1">Belongs to the NOP5/NOP56 family.</text>
</comment>
<evidence type="ECO:0000256" key="2">
    <source>
        <dbReference type="SAM" id="MobiDB-lite"/>
    </source>
</evidence>
<feature type="compositionally biased region" description="Basic and acidic residues" evidence="2">
    <location>
        <begin position="362"/>
        <end position="382"/>
    </location>
</feature>
<organism evidence="4 5">
    <name type="scientific">Methanobacterium bryantii</name>
    <dbReference type="NCBI Taxonomy" id="2161"/>
    <lineage>
        <taxon>Archaea</taxon>
        <taxon>Methanobacteriati</taxon>
        <taxon>Methanobacteriota</taxon>
        <taxon>Methanomada group</taxon>
        <taxon>Methanobacteria</taxon>
        <taxon>Methanobacteriales</taxon>
        <taxon>Methanobacteriaceae</taxon>
        <taxon>Methanobacterium</taxon>
    </lineage>
</organism>
<dbReference type="Gene3D" id="3.30.420.220">
    <property type="match status" value="1"/>
</dbReference>
<keyword evidence="4" id="KW-0547">Nucleotide-binding</keyword>
<dbReference type="InterPro" id="IPR029012">
    <property type="entry name" value="Helix_hairpin_bin_sf"/>
</dbReference>
<dbReference type="AlphaFoldDB" id="A0A2A2H6L9"/>
<dbReference type="InterPro" id="IPR042239">
    <property type="entry name" value="Nop_C"/>
</dbReference>
<dbReference type="InterPro" id="IPR002687">
    <property type="entry name" value="Nop_dom"/>
</dbReference>
<dbReference type="Pfam" id="PF21572">
    <property type="entry name" value="Nop5_56-rel_N_Arc"/>
    <property type="match status" value="1"/>
</dbReference>
<feature type="domain" description="Nop" evidence="3">
    <location>
        <begin position="251"/>
        <end position="365"/>
    </location>
</feature>
<dbReference type="GO" id="GO:0030515">
    <property type="term" value="F:snoRNA binding"/>
    <property type="evidence" value="ECO:0007669"/>
    <property type="project" value="InterPro"/>
</dbReference>
<dbReference type="Gene3D" id="1.10.246.90">
    <property type="entry name" value="Nop domain"/>
    <property type="match status" value="1"/>
</dbReference>
<dbReference type="Proteomes" id="UP000217784">
    <property type="component" value="Unassembled WGS sequence"/>
</dbReference>
<dbReference type="PROSITE" id="PS51358">
    <property type="entry name" value="NOP"/>
    <property type="match status" value="1"/>
</dbReference>
<accession>A0A2A2H6L9</accession>
<evidence type="ECO:0000313" key="5">
    <source>
        <dbReference type="Proteomes" id="UP000217784"/>
    </source>
</evidence>
<proteinExistence type="inferred from homology"/>
<dbReference type="SMART" id="SM00931">
    <property type="entry name" value="NOSIC"/>
    <property type="match status" value="1"/>
</dbReference>
<dbReference type="RefSeq" id="WP_069584896.1">
    <property type="nucleotide sequence ID" value="NZ_LMVM01000012.1"/>
</dbReference>
<dbReference type="InterPro" id="IPR036070">
    <property type="entry name" value="Nop_dom_sf"/>
</dbReference>
<dbReference type="OrthoDB" id="11877at2157"/>
<feature type="compositionally biased region" description="Basic residues" evidence="2">
    <location>
        <begin position="383"/>
        <end position="403"/>
    </location>
</feature>
<keyword evidence="4" id="KW-0067">ATP-binding</keyword>
<dbReference type="InterPro" id="IPR045056">
    <property type="entry name" value="Nop56/Nop58"/>
</dbReference>
<dbReference type="Gene3D" id="1.10.287.660">
    <property type="entry name" value="Helix hairpin bin"/>
    <property type="match status" value="1"/>
</dbReference>
<feature type="region of interest" description="Disordered" evidence="2">
    <location>
        <begin position="362"/>
        <end position="403"/>
    </location>
</feature>
<dbReference type="SUPFAM" id="SSF89124">
    <property type="entry name" value="Nop domain"/>
    <property type="match status" value="1"/>
</dbReference>
<dbReference type="Gene3D" id="1.10.150.460">
    <property type="match status" value="1"/>
</dbReference>
<comment type="caution">
    <text evidence="4">The sequence shown here is derived from an EMBL/GenBank/DDBJ whole genome shotgun (WGS) entry which is preliminary data.</text>
</comment>
<dbReference type="PANTHER" id="PTHR10894:SF0">
    <property type="entry name" value="NUCLEOLAR PROTEIN 56"/>
    <property type="match status" value="1"/>
</dbReference>
<dbReference type="PANTHER" id="PTHR10894">
    <property type="entry name" value="NUCLEOLAR PROTEIN 5 NUCLEOLAR PROTEIN NOP5 NOP58"/>
    <property type="match status" value="1"/>
</dbReference>
<dbReference type="Pfam" id="PF01798">
    <property type="entry name" value="Nop"/>
    <property type="match status" value="1"/>
</dbReference>
<dbReference type="InterPro" id="IPR048896">
    <property type="entry name" value="Nop5_56-rel_N"/>
</dbReference>
<dbReference type="InterPro" id="IPR047099">
    <property type="entry name" value="Nop5_N_sf"/>
</dbReference>